<feature type="domain" description="Cyclic nucleotide-binding" evidence="2">
    <location>
        <begin position="290"/>
        <end position="329"/>
    </location>
</feature>
<name>A0A8J8P8N8_HALGN</name>
<gene>
    <name evidence="3" type="ORF">FGO68_gene15687</name>
</gene>
<organism evidence="3 4">
    <name type="scientific">Halteria grandinella</name>
    <dbReference type="NCBI Taxonomy" id="5974"/>
    <lineage>
        <taxon>Eukaryota</taxon>
        <taxon>Sar</taxon>
        <taxon>Alveolata</taxon>
        <taxon>Ciliophora</taxon>
        <taxon>Intramacronucleata</taxon>
        <taxon>Spirotrichea</taxon>
        <taxon>Stichotrichia</taxon>
        <taxon>Sporadotrichida</taxon>
        <taxon>Halteriidae</taxon>
        <taxon>Halteria</taxon>
    </lineage>
</organism>
<feature type="domain" description="Cyclic nucleotide-binding" evidence="2">
    <location>
        <begin position="537"/>
        <end position="598"/>
    </location>
</feature>
<keyword evidence="4" id="KW-1185">Reference proteome</keyword>
<evidence type="ECO:0000256" key="1">
    <source>
        <dbReference type="SAM" id="MobiDB-lite"/>
    </source>
</evidence>
<reference evidence="3" key="1">
    <citation type="submission" date="2019-06" db="EMBL/GenBank/DDBJ databases">
        <authorList>
            <person name="Zheng W."/>
        </authorList>
    </citation>
    <scope>NUCLEOTIDE SEQUENCE</scope>
    <source>
        <strain evidence="3">QDHG01</strain>
    </source>
</reference>
<dbReference type="InterPro" id="IPR018490">
    <property type="entry name" value="cNMP-bd_dom_sf"/>
</dbReference>
<dbReference type="PANTHER" id="PTHR23011">
    <property type="entry name" value="CYCLIC NUCLEOTIDE-BINDING DOMAIN CONTAINING PROTEIN"/>
    <property type="match status" value="1"/>
</dbReference>
<feature type="region of interest" description="Disordered" evidence="1">
    <location>
        <begin position="1"/>
        <end position="43"/>
    </location>
</feature>
<dbReference type="CDD" id="cd00038">
    <property type="entry name" value="CAP_ED"/>
    <property type="match status" value="2"/>
</dbReference>
<dbReference type="PANTHER" id="PTHR23011:SF28">
    <property type="entry name" value="CYCLIC NUCLEOTIDE-BINDING DOMAIN CONTAINING PROTEIN"/>
    <property type="match status" value="1"/>
</dbReference>
<proteinExistence type="predicted"/>
<accession>A0A8J8P8N8</accession>
<feature type="compositionally biased region" description="Basic and acidic residues" evidence="1">
    <location>
        <begin position="166"/>
        <end position="180"/>
    </location>
</feature>
<dbReference type="InterPro" id="IPR000595">
    <property type="entry name" value="cNMP-bd_dom"/>
</dbReference>
<comment type="caution">
    <text evidence="3">The sequence shown here is derived from an EMBL/GenBank/DDBJ whole genome shotgun (WGS) entry which is preliminary data.</text>
</comment>
<dbReference type="InterPro" id="IPR014710">
    <property type="entry name" value="RmlC-like_jellyroll"/>
</dbReference>
<evidence type="ECO:0000313" key="3">
    <source>
        <dbReference type="EMBL" id="TNV87944.1"/>
    </source>
</evidence>
<evidence type="ECO:0000313" key="4">
    <source>
        <dbReference type="Proteomes" id="UP000785679"/>
    </source>
</evidence>
<sequence>MSTYYNPTAERKSPTKHQTLPIGSSNNDTFNHQPVNNSKYTEENQLRSIELQEKFEDFRAYQDYQGGSLKTFVQNQSVRGINSDNKSVVHSTIKNTNQEPIETQQPLVINRKQTQKLSFKLNVSSPREHYDSPIKDTQELKGRSASEIQSPQPYIEFRKSRTLAPPREDEKSLQDAEIRSLIEQSNHHSRSSSVNNTGGAMNDSVINGTIKSPDRFSSITENRRQTTVFGENVSSLDMLIAILRKNQRHRTERDLNRLLPLVKTIKFFKEFVVEQSQGPQQSNTESDKNLKEIVSCLTYEFVPKGCNVFEYGSQGDKFYILLQGEVGVLIPNSNDYNYREVREQIEYTRVQLAERQSDLVHIEEYLVEERLLHKFKFFKRQETNADQSGLISRLKLQMEKHFLKMVIKEKTGVELIDQHEVKKEQEEEKPPMDSLFDALNKKLSRSQKQLLQVKGNGEKQNVAQSKKELLLKKLNDHYKQKIIAEGMQGSKDQTFISEVCVKVSLLPDYSIQELKELIVDEISYLEDQLQNQLFFQVTKLEQGMSFGELALNNNQPRAATIACREDCHFAVMVKADYQKCLQTITKKHLQTILDFLRELPFIKHGMSSRSQLIKLQFNLHKKEYKRGQFVTKESDPLEHVFIIIKGEFEVTKKVTIKCEDKREEALCQEAVSAGQTSNLEAMLRLKNSEQQQLKFF</sequence>
<dbReference type="Gene3D" id="2.60.120.10">
    <property type="entry name" value="Jelly Rolls"/>
    <property type="match status" value="3"/>
</dbReference>
<feature type="compositionally biased region" description="Polar residues" evidence="1">
    <location>
        <begin position="16"/>
        <end position="39"/>
    </location>
</feature>
<dbReference type="EMBL" id="RRYP01000134">
    <property type="protein sequence ID" value="TNV87944.1"/>
    <property type="molecule type" value="Genomic_DNA"/>
</dbReference>
<dbReference type="Proteomes" id="UP000785679">
    <property type="component" value="Unassembled WGS sequence"/>
</dbReference>
<dbReference type="OrthoDB" id="288359at2759"/>
<dbReference type="PROSITE" id="PS50042">
    <property type="entry name" value="CNMP_BINDING_3"/>
    <property type="match status" value="3"/>
</dbReference>
<feature type="domain" description="Cyclic nucleotide-binding" evidence="2">
    <location>
        <begin position="608"/>
        <end position="653"/>
    </location>
</feature>
<dbReference type="AlphaFoldDB" id="A0A8J8P8N8"/>
<dbReference type="SUPFAM" id="SSF51206">
    <property type="entry name" value="cAMP-binding domain-like"/>
    <property type="match status" value="2"/>
</dbReference>
<dbReference type="InterPro" id="IPR018488">
    <property type="entry name" value="cNMP-bd_CS"/>
</dbReference>
<feature type="compositionally biased region" description="Basic and acidic residues" evidence="1">
    <location>
        <begin position="126"/>
        <end position="144"/>
    </location>
</feature>
<evidence type="ECO:0000259" key="2">
    <source>
        <dbReference type="PROSITE" id="PS50042"/>
    </source>
</evidence>
<protein>
    <recommendedName>
        <fullName evidence="2">Cyclic nucleotide-binding domain-containing protein</fullName>
    </recommendedName>
</protein>
<dbReference type="PROSITE" id="PS00889">
    <property type="entry name" value="CNMP_BINDING_2"/>
    <property type="match status" value="1"/>
</dbReference>
<feature type="region of interest" description="Disordered" evidence="1">
    <location>
        <begin position="124"/>
        <end position="209"/>
    </location>
</feature>